<name>A0A0A8ZQV7_ARUDO</name>
<protein>
    <submittedName>
        <fullName evidence="1">Uncharacterized protein</fullName>
    </submittedName>
</protein>
<reference evidence="1" key="1">
    <citation type="submission" date="2014-09" db="EMBL/GenBank/DDBJ databases">
        <authorList>
            <person name="Magalhaes I.L.F."/>
            <person name="Oliveira U."/>
            <person name="Santos F.R."/>
            <person name="Vidigal T.H.D.A."/>
            <person name="Brescovit A.D."/>
            <person name="Santos A.J."/>
        </authorList>
    </citation>
    <scope>NUCLEOTIDE SEQUENCE</scope>
    <source>
        <tissue evidence="1">Shoot tissue taken approximately 20 cm above the soil surface</tissue>
    </source>
</reference>
<dbReference type="EMBL" id="GBRH01260668">
    <property type="protein sequence ID" value="JAD37227.1"/>
    <property type="molecule type" value="Transcribed_RNA"/>
</dbReference>
<organism evidence="1">
    <name type="scientific">Arundo donax</name>
    <name type="common">Giant reed</name>
    <name type="synonym">Donax arundinaceus</name>
    <dbReference type="NCBI Taxonomy" id="35708"/>
    <lineage>
        <taxon>Eukaryota</taxon>
        <taxon>Viridiplantae</taxon>
        <taxon>Streptophyta</taxon>
        <taxon>Embryophyta</taxon>
        <taxon>Tracheophyta</taxon>
        <taxon>Spermatophyta</taxon>
        <taxon>Magnoliopsida</taxon>
        <taxon>Liliopsida</taxon>
        <taxon>Poales</taxon>
        <taxon>Poaceae</taxon>
        <taxon>PACMAD clade</taxon>
        <taxon>Arundinoideae</taxon>
        <taxon>Arundineae</taxon>
        <taxon>Arundo</taxon>
    </lineage>
</organism>
<evidence type="ECO:0000313" key="1">
    <source>
        <dbReference type="EMBL" id="JAD37227.1"/>
    </source>
</evidence>
<accession>A0A0A8ZQV7</accession>
<proteinExistence type="predicted"/>
<sequence>MGKGRWWDQCYCL</sequence>
<reference evidence="1" key="2">
    <citation type="journal article" date="2015" name="Data Brief">
        <title>Shoot transcriptome of the giant reed, Arundo donax.</title>
        <authorList>
            <person name="Barrero R.A."/>
            <person name="Guerrero F.D."/>
            <person name="Moolhuijzen P."/>
            <person name="Goolsby J.A."/>
            <person name="Tidwell J."/>
            <person name="Bellgard S.E."/>
            <person name="Bellgard M.I."/>
        </authorList>
    </citation>
    <scope>NUCLEOTIDE SEQUENCE</scope>
    <source>
        <tissue evidence="1">Shoot tissue taken approximately 20 cm above the soil surface</tissue>
    </source>
</reference>